<proteinExistence type="predicted"/>
<evidence type="ECO:0000313" key="1">
    <source>
        <dbReference type="EMBL" id="KAL2717460.1"/>
    </source>
</evidence>
<evidence type="ECO:0000313" key="2">
    <source>
        <dbReference type="Proteomes" id="UP001607302"/>
    </source>
</evidence>
<keyword evidence="2" id="KW-1185">Reference proteome</keyword>
<accession>A0ABD2AC87</accession>
<dbReference type="AlphaFoldDB" id="A0ABD2AC87"/>
<reference evidence="1 2" key="1">
    <citation type="journal article" date="2024" name="Ann. Entomol. Soc. Am.">
        <title>Genomic analyses of the southern and eastern yellowjacket wasps (Hymenoptera: Vespidae) reveal evolutionary signatures of social life.</title>
        <authorList>
            <person name="Catto M.A."/>
            <person name="Caine P.B."/>
            <person name="Orr S.E."/>
            <person name="Hunt B.G."/>
            <person name="Goodisman M.A.D."/>
        </authorList>
    </citation>
    <scope>NUCLEOTIDE SEQUENCE [LARGE SCALE GENOMIC DNA]</scope>
    <source>
        <strain evidence="1">233</strain>
        <tissue evidence="1">Head and thorax</tissue>
    </source>
</reference>
<sequence length="130" mass="14595">MDYMRYGHNVRCTPNKRAAVLWGYICMILRFLDIRVADSISSSNRKRKGIEEKAESSMSKTGYDNYVRSKDLDEFSVSSVVTGPIVYLENSPLDKASLKIISGLKDPQLEASQRALLVKPGDSSDLEEQT</sequence>
<dbReference type="EMBL" id="JAUDFV010000153">
    <property type="protein sequence ID" value="KAL2717460.1"/>
    <property type="molecule type" value="Genomic_DNA"/>
</dbReference>
<protein>
    <submittedName>
        <fullName evidence="1">Uncharacterized protein</fullName>
    </submittedName>
</protein>
<name>A0ABD2AC87_VESSQ</name>
<comment type="caution">
    <text evidence="1">The sequence shown here is derived from an EMBL/GenBank/DDBJ whole genome shotgun (WGS) entry which is preliminary data.</text>
</comment>
<gene>
    <name evidence="1" type="ORF">V1478_013160</name>
</gene>
<organism evidence="1 2">
    <name type="scientific">Vespula squamosa</name>
    <name type="common">Southern yellow jacket</name>
    <name type="synonym">Wasp</name>
    <dbReference type="NCBI Taxonomy" id="30214"/>
    <lineage>
        <taxon>Eukaryota</taxon>
        <taxon>Metazoa</taxon>
        <taxon>Ecdysozoa</taxon>
        <taxon>Arthropoda</taxon>
        <taxon>Hexapoda</taxon>
        <taxon>Insecta</taxon>
        <taxon>Pterygota</taxon>
        <taxon>Neoptera</taxon>
        <taxon>Endopterygota</taxon>
        <taxon>Hymenoptera</taxon>
        <taxon>Apocrita</taxon>
        <taxon>Aculeata</taxon>
        <taxon>Vespoidea</taxon>
        <taxon>Vespidae</taxon>
        <taxon>Vespinae</taxon>
        <taxon>Vespula</taxon>
    </lineage>
</organism>
<dbReference type="Proteomes" id="UP001607302">
    <property type="component" value="Unassembled WGS sequence"/>
</dbReference>